<evidence type="ECO:0000256" key="7">
    <source>
        <dbReference type="ARBA" id="ARBA00023326"/>
    </source>
</evidence>
<evidence type="ECO:0000313" key="12">
    <source>
        <dbReference type="Proteomes" id="UP001241758"/>
    </source>
</evidence>
<keyword evidence="4" id="KW-0443">Lipid metabolism</keyword>
<reference evidence="11 12" key="1">
    <citation type="submission" date="2023-05" db="EMBL/GenBank/DDBJ databases">
        <title>Actinoplanes sp. NEAU-A12 genome sequencing.</title>
        <authorList>
            <person name="Wang Z.-S."/>
        </authorList>
    </citation>
    <scope>NUCLEOTIDE SEQUENCE [LARGE SCALE GENOMIC DNA]</scope>
    <source>
        <strain evidence="11 12">NEAU-A12</strain>
    </source>
</reference>
<dbReference type="InterPro" id="IPR049161">
    <property type="entry name" value="GH59_cat"/>
</dbReference>
<dbReference type="InterPro" id="IPR003343">
    <property type="entry name" value="Big_2"/>
</dbReference>
<gene>
    <name evidence="11" type="ORF">QLQ12_19390</name>
</gene>
<evidence type="ECO:0000313" key="11">
    <source>
        <dbReference type="EMBL" id="MDI6100779.1"/>
    </source>
</evidence>
<dbReference type="Proteomes" id="UP001241758">
    <property type="component" value="Unassembled WGS sequence"/>
</dbReference>
<evidence type="ECO:0000259" key="10">
    <source>
        <dbReference type="PROSITE" id="PS50853"/>
    </source>
</evidence>
<dbReference type="InterPro" id="IPR036573">
    <property type="entry name" value="CBM_sf_5/12"/>
</dbReference>
<keyword evidence="12" id="KW-1185">Reference proteome</keyword>
<dbReference type="InterPro" id="IPR003961">
    <property type="entry name" value="FN3_dom"/>
</dbReference>
<dbReference type="PANTHER" id="PTHR15172:SF1">
    <property type="entry name" value="GALACTOCEREBROSIDASE"/>
    <property type="match status" value="1"/>
</dbReference>
<dbReference type="InterPro" id="IPR017853">
    <property type="entry name" value="GH"/>
</dbReference>
<name>A0ABT6WM23_9ACTN</name>
<dbReference type="Pfam" id="PF02839">
    <property type="entry name" value="CBM_5_12"/>
    <property type="match status" value="2"/>
</dbReference>
<dbReference type="InterPro" id="IPR036116">
    <property type="entry name" value="FN3_sf"/>
</dbReference>
<evidence type="ECO:0000256" key="8">
    <source>
        <dbReference type="ARBA" id="ARBA00033098"/>
    </source>
</evidence>
<dbReference type="SMART" id="SM00635">
    <property type="entry name" value="BID_2"/>
    <property type="match status" value="1"/>
</dbReference>
<dbReference type="CDD" id="cd00063">
    <property type="entry name" value="FN3"/>
    <property type="match status" value="1"/>
</dbReference>
<protein>
    <recommendedName>
        <fullName evidence="2">galactosylceramidase</fullName>
        <ecNumber evidence="2">3.2.1.46</ecNumber>
    </recommendedName>
    <alternativeName>
        <fullName evidence="8">Galactosylceramidase</fullName>
    </alternativeName>
</protein>
<evidence type="ECO:0000256" key="9">
    <source>
        <dbReference type="SAM" id="SignalP"/>
    </source>
</evidence>
<keyword evidence="7" id="KW-0624">Polysaccharide degradation</keyword>
<dbReference type="EC" id="3.2.1.46" evidence="2"/>
<comment type="similarity">
    <text evidence="1">Belongs to the glycosyl hydrolase 59 family.</text>
</comment>
<dbReference type="Gene3D" id="2.60.40.10">
    <property type="entry name" value="Immunoglobulins"/>
    <property type="match status" value="1"/>
</dbReference>
<dbReference type="Gene3D" id="2.60.120.560">
    <property type="entry name" value="Exo-inulinase, domain 1"/>
    <property type="match status" value="1"/>
</dbReference>
<dbReference type="Gene3D" id="2.60.40.1080">
    <property type="match status" value="1"/>
</dbReference>
<keyword evidence="9" id="KW-0732">Signal</keyword>
<dbReference type="SUPFAM" id="SSF49373">
    <property type="entry name" value="Invasin/intimin cell-adhesion fragments"/>
    <property type="match status" value="1"/>
</dbReference>
<dbReference type="PROSITE" id="PS50853">
    <property type="entry name" value="FN3"/>
    <property type="match status" value="1"/>
</dbReference>
<dbReference type="InterPro" id="IPR008964">
    <property type="entry name" value="Invasin/intimin_cell_adhesion"/>
</dbReference>
<dbReference type="InterPro" id="IPR003610">
    <property type="entry name" value="CBM5/12"/>
</dbReference>
<evidence type="ECO:0000256" key="4">
    <source>
        <dbReference type="ARBA" id="ARBA00022919"/>
    </source>
</evidence>
<evidence type="ECO:0000256" key="5">
    <source>
        <dbReference type="ARBA" id="ARBA00022963"/>
    </source>
</evidence>
<evidence type="ECO:0000256" key="3">
    <source>
        <dbReference type="ARBA" id="ARBA00022801"/>
    </source>
</evidence>
<evidence type="ECO:0000256" key="6">
    <source>
        <dbReference type="ARBA" id="ARBA00023295"/>
    </source>
</evidence>
<dbReference type="SUPFAM" id="SSF51445">
    <property type="entry name" value="(Trans)glycosidases"/>
    <property type="match status" value="1"/>
</dbReference>
<feature type="domain" description="Fibronectin type-III" evidence="10">
    <location>
        <begin position="1230"/>
        <end position="1324"/>
    </location>
</feature>
<sequence>MNGLRRKRWMAGCAAVTAVLGWGLVAPPGAAAAAGEPVEVVVDGLDVHKDNVNGLPYKGLGLISANSTSNLLMDYKAEHPAEYWRLIDVLFGGPNPLINHVKMEMGSDTNNSTGSDAATMRTATELADASRSPGFQLAADAKTVNPGLKVSILRWTMPYWVQTAWNAGTGRDEMYQWYKETILDAYQKYGYMVDYVNPDTNETTNPDISFIKYYKNAILSDTDFANPRYGIPAAERAAVEAAYKKMKIVASDENQTKNIGPALLNDAELFEMVDAVGYHYNTDDRYDGATTSNTYEPYTKLATGRDKEVWYSEGVGSFGFTDYRVNNTEGPGGASTGIGGLQSALDLANRSVKGYHRSKRTHYIFQPAIGSFYEGAQYSHKELLSARDPWSGAIHYDAAIHVMGHFTKFAKTGWENDTNTAGIWRTVPEASYSGVSGTENIDGSNGAASYLTLADPDKRDFSTIAVNDSDQTKTYRVTARNMSLGADPAAEIWETRAADPGQAADANFLRLVTELQPAADGSYTFPVQPRSVVTFTTLDKSTDPATARRLPQSLPRTVLDTDATGKNPNTSDTILYADDFEYAQEGTVEVGVGNGASRQRQPYLASRGNEPRYMVDQTGAWEVGAGGASGDNVLYQQLDQSMKDTAAWNRNNPNTLVGDFRWQNYKATVDVSFPDAAGGSAGLGVRQQTGMGINDPAYSIRVNRSGSWTFYEHGTAVATGTRPAARGYTLAVEAKGATVTAFVNGTVAHRYVDATPELAGRVNLSSDFHRTGFDNLVVEKVDGYAPYAVSLVDNMDSSVAYAGTWSRKAAAGDAMDWHRSTSTSSTAGASVTIGFTGTGLDVIGGNNGTATLDVSVDGKPLATSAATLSTGKRQATYTLRGLPDGPHTATFVLRSGTLVIDAFTATSGDVDGAVDTTPIRDALTAVGTPVEADHSPQSWAVFAETRAQATAALPGRPGLDTIGTAQIAARLRSAFDNLVRGDVTDTKRDLGLLGAVRATDGLPATVTIDGRPHEVTWTAASRDAARSPYTTLPVEGWTNDAYVNGKKQAFTARYEIVPASLVYYIDGGLAAGQNSPQFQAVTASDAGSGLRNEAADQISATPDTWGYINDGLNIKGSTDAGEKYSTGYWAGANKTVRYRLPLDAGQYVLTSGFTEWYGQTRPMSQTVTIGGTVVTGAPISLTAATTRATGTVSFSVPTPTVVTYTVAKTGMQDPVISWLAVARTGDVITAPGAPTNVTATAGDTTAHVTWTAPASDGGAPVTGYTVTAQPGGTTCTTEGATRCEVTGLHNATAYTFTVVARNEQGDSPASAPSATVTPMWIPRTVAVTGAAQVTIGQRTTLVARIDPPQAGQAVTWRSSDPAVATVSAAGVVTGLAYGRVVITATSVAAPQVSASHAVAVVPAAWSPAVTYQAGDRVLHDGRVFQAQWWSQGQTPGGSPWGPWGEVGAPVGCREGSHAAWTSSWTYTGGEVVHYQGHLWQAKWWTRNQPPGDAHGPWRDLGGDC</sequence>
<organism evidence="11 12">
    <name type="scientific">Actinoplanes sandaracinus</name>
    <dbReference type="NCBI Taxonomy" id="3045177"/>
    <lineage>
        <taxon>Bacteria</taxon>
        <taxon>Bacillati</taxon>
        <taxon>Actinomycetota</taxon>
        <taxon>Actinomycetes</taxon>
        <taxon>Micromonosporales</taxon>
        <taxon>Micromonosporaceae</taxon>
        <taxon>Actinoplanes</taxon>
    </lineage>
</organism>
<dbReference type="RefSeq" id="WP_282761612.1">
    <property type="nucleotide sequence ID" value="NZ_JASCTH010000012.1"/>
</dbReference>
<dbReference type="Pfam" id="PF02368">
    <property type="entry name" value="Big_2"/>
    <property type="match status" value="1"/>
</dbReference>
<dbReference type="Gene3D" id="2.10.10.20">
    <property type="entry name" value="Carbohydrate-binding module superfamily 5/12"/>
    <property type="match status" value="2"/>
</dbReference>
<feature type="signal peptide" evidence="9">
    <location>
        <begin position="1"/>
        <end position="32"/>
    </location>
</feature>
<feature type="chain" id="PRO_5045958565" description="galactosylceramidase" evidence="9">
    <location>
        <begin position="33"/>
        <end position="1504"/>
    </location>
</feature>
<dbReference type="SUPFAM" id="SSF51055">
    <property type="entry name" value="Carbohydrate binding domain"/>
    <property type="match status" value="2"/>
</dbReference>
<dbReference type="InterPro" id="IPR006311">
    <property type="entry name" value="TAT_signal"/>
</dbReference>
<evidence type="ECO:0000256" key="1">
    <source>
        <dbReference type="ARBA" id="ARBA00005637"/>
    </source>
</evidence>
<dbReference type="Pfam" id="PF02057">
    <property type="entry name" value="Glyco_hydro_59"/>
    <property type="match status" value="1"/>
</dbReference>
<comment type="caution">
    <text evidence="11">The sequence shown here is derived from an EMBL/GenBank/DDBJ whole genome shotgun (WGS) entry which is preliminary data.</text>
</comment>
<keyword evidence="5" id="KW-0442">Lipid degradation</keyword>
<dbReference type="PROSITE" id="PS51318">
    <property type="entry name" value="TAT"/>
    <property type="match status" value="1"/>
</dbReference>
<dbReference type="Gene3D" id="2.60.120.260">
    <property type="entry name" value="Galactose-binding domain-like"/>
    <property type="match status" value="1"/>
</dbReference>
<dbReference type="Gene3D" id="3.20.20.70">
    <property type="entry name" value="Aldolase class I"/>
    <property type="match status" value="1"/>
</dbReference>
<dbReference type="SUPFAM" id="SSF49265">
    <property type="entry name" value="Fibronectin type III"/>
    <property type="match status" value="1"/>
</dbReference>
<dbReference type="InterPro" id="IPR001286">
    <property type="entry name" value="Glyco_hydro_59"/>
</dbReference>
<dbReference type="PANTHER" id="PTHR15172">
    <property type="entry name" value="GALACTOCEREBROSIDASE"/>
    <property type="match status" value="1"/>
</dbReference>
<dbReference type="Pfam" id="PF00041">
    <property type="entry name" value="fn3"/>
    <property type="match status" value="1"/>
</dbReference>
<dbReference type="InterPro" id="IPR013783">
    <property type="entry name" value="Ig-like_fold"/>
</dbReference>
<keyword evidence="3" id="KW-0378">Hydrolase</keyword>
<keyword evidence="7" id="KW-0119">Carbohydrate metabolism</keyword>
<proteinExistence type="inferred from homology"/>
<dbReference type="SMART" id="SM00495">
    <property type="entry name" value="ChtBD3"/>
    <property type="match status" value="2"/>
</dbReference>
<keyword evidence="6" id="KW-0326">Glycosidase</keyword>
<dbReference type="Gene3D" id="3.20.20.80">
    <property type="entry name" value="Glycosidases"/>
    <property type="match status" value="1"/>
</dbReference>
<dbReference type="CDD" id="cd12215">
    <property type="entry name" value="ChiC_BD"/>
    <property type="match status" value="2"/>
</dbReference>
<evidence type="ECO:0000256" key="2">
    <source>
        <dbReference type="ARBA" id="ARBA00012657"/>
    </source>
</evidence>
<keyword evidence="4" id="KW-0746">Sphingolipid metabolism</keyword>
<accession>A0ABT6WM23</accession>
<dbReference type="InterPro" id="IPR013785">
    <property type="entry name" value="Aldolase_TIM"/>
</dbReference>
<dbReference type="EMBL" id="JASCTH010000012">
    <property type="protein sequence ID" value="MDI6100779.1"/>
    <property type="molecule type" value="Genomic_DNA"/>
</dbReference>
<dbReference type="SMART" id="SM00060">
    <property type="entry name" value="FN3"/>
    <property type="match status" value="1"/>
</dbReference>